<proteinExistence type="predicted"/>
<gene>
    <name evidence="1" type="ORF">MNB_SV-15-766</name>
</gene>
<accession>A0A1W1EKB2</accession>
<dbReference type="AlphaFoldDB" id="A0A1W1EKB2"/>
<name>A0A1W1EKB2_9ZZZZ</name>
<protein>
    <recommendedName>
        <fullName evidence="2">Methyl-accepting chemotaxis protein</fullName>
    </recommendedName>
</protein>
<reference evidence="1" key="1">
    <citation type="submission" date="2016-10" db="EMBL/GenBank/DDBJ databases">
        <authorList>
            <person name="de Groot N.N."/>
        </authorList>
    </citation>
    <scope>NUCLEOTIDE SEQUENCE</scope>
</reference>
<dbReference type="EMBL" id="FRYL01000032">
    <property type="protein sequence ID" value="SHO81232.1"/>
    <property type="molecule type" value="Genomic_DNA"/>
</dbReference>
<organism evidence="1">
    <name type="scientific">hydrothermal vent metagenome</name>
    <dbReference type="NCBI Taxonomy" id="652676"/>
    <lineage>
        <taxon>unclassified sequences</taxon>
        <taxon>metagenomes</taxon>
        <taxon>ecological metagenomes</taxon>
    </lineage>
</organism>
<sequence length="166" mass="19683">MKREELLEKIQDTKASHLINMRKINTIIKNQYFINKPPHTLAKECSIENWLENRELSVILGSIFYSELVKNHTKWHEVYEDLYNKFFDSKKLQQIIEKIENPKNDKEKEKFIAKLSKIKIKLSAREEEALKALFNDLDNISKKFISILESCERKTKATSSNMFDSE</sequence>
<evidence type="ECO:0000313" key="1">
    <source>
        <dbReference type="EMBL" id="SHO81232.1"/>
    </source>
</evidence>
<evidence type="ECO:0008006" key="2">
    <source>
        <dbReference type="Google" id="ProtNLM"/>
    </source>
</evidence>